<keyword evidence="5" id="KW-0456">Lyase</keyword>
<name>A0A6L3NLS0_9BURK</name>
<dbReference type="GO" id="GO:0004160">
    <property type="term" value="F:dihydroxy-acid dehydratase activity"/>
    <property type="evidence" value="ECO:0007669"/>
    <property type="project" value="UniProtKB-EC"/>
</dbReference>
<dbReference type="InterPro" id="IPR056740">
    <property type="entry name" value="ILV_EDD_C"/>
</dbReference>
<dbReference type="Proteomes" id="UP000473571">
    <property type="component" value="Unassembled WGS sequence"/>
</dbReference>
<accession>A0A6L3NLS0</accession>
<proteinExistence type="predicted"/>
<dbReference type="GO" id="GO:0046872">
    <property type="term" value="F:metal ion binding"/>
    <property type="evidence" value="ECO:0007669"/>
    <property type="project" value="UniProtKB-KW"/>
</dbReference>
<sequence>AVLRQLDAAGLLRRDCLTVSGRAIGEIADAAQDADRDVIRTPDAPLKHGAGFMVLSGNFFDSAIMKMSVVGDAFRRTYLSEPGAENTFEARAIVFDGPEDYHARINDPALNIDEHCILVIRGCGTVGYPGSAEVVNMAPPAELVKRGVTSLPCLGDGRQSGTSASPSILNVSPEAAVGGGLALLRTNDRVRVDLNRRSVDVLIDEDELARRRETASVSVPQAQTPWQELYRRFVGQLSTGGCLEPATLYLKVIEQRGNPRHSH</sequence>
<dbReference type="EMBL" id="VZOL01000022">
    <property type="protein sequence ID" value="KAB0685604.1"/>
    <property type="molecule type" value="Genomic_DNA"/>
</dbReference>
<dbReference type="InterPro" id="IPR037237">
    <property type="entry name" value="IlvD/EDD_N"/>
</dbReference>
<keyword evidence="1" id="KW-0479">Metal-binding</keyword>
<dbReference type="GO" id="GO:0051536">
    <property type="term" value="F:iron-sulfur cluster binding"/>
    <property type="evidence" value="ECO:0007669"/>
    <property type="project" value="UniProtKB-KW"/>
</dbReference>
<dbReference type="Gene3D" id="3.50.30.80">
    <property type="entry name" value="IlvD/EDD C-terminal domain-like"/>
    <property type="match status" value="1"/>
</dbReference>
<evidence type="ECO:0000256" key="2">
    <source>
        <dbReference type="ARBA" id="ARBA00023004"/>
    </source>
</evidence>
<dbReference type="PANTHER" id="PTHR43183">
    <property type="entry name" value="HYPOTHETICAL DIHYDROXYACID DEHYDRATASE (EUROFUNG)-RELATED"/>
    <property type="match status" value="1"/>
</dbReference>
<dbReference type="RefSeq" id="WP_212139268.1">
    <property type="nucleotide sequence ID" value="NZ_VZOL01000022.1"/>
</dbReference>
<dbReference type="InterPro" id="IPR052352">
    <property type="entry name" value="Sugar_Degrad_Dehydratases"/>
</dbReference>
<evidence type="ECO:0000256" key="3">
    <source>
        <dbReference type="ARBA" id="ARBA00023014"/>
    </source>
</evidence>
<dbReference type="PANTHER" id="PTHR43183:SF1">
    <property type="entry name" value="HYPOTHETICAL DIHYDROXY-ACID DEHYDRATASE (EUROFUNG)-RELATED"/>
    <property type="match status" value="1"/>
</dbReference>
<dbReference type="SUPFAM" id="SSF52016">
    <property type="entry name" value="LeuD/IlvD-like"/>
    <property type="match status" value="1"/>
</dbReference>
<keyword evidence="2" id="KW-0408">Iron</keyword>
<feature type="non-terminal residue" evidence="5">
    <location>
        <position position="1"/>
    </location>
</feature>
<evidence type="ECO:0000256" key="1">
    <source>
        <dbReference type="ARBA" id="ARBA00022723"/>
    </source>
</evidence>
<dbReference type="InterPro" id="IPR042096">
    <property type="entry name" value="Dihydro-acid_dehy_C"/>
</dbReference>
<keyword evidence="3" id="KW-0411">Iron-sulfur</keyword>
<evidence type="ECO:0000313" key="5">
    <source>
        <dbReference type="EMBL" id="KAB0685604.1"/>
    </source>
</evidence>
<reference evidence="5 6" key="1">
    <citation type="submission" date="2019-09" db="EMBL/GenBank/DDBJ databases">
        <title>Draft genome sequences of 48 bacterial type strains from the CCUG.</title>
        <authorList>
            <person name="Tunovic T."/>
            <person name="Pineiro-Iglesias B."/>
            <person name="Unosson C."/>
            <person name="Inganas E."/>
            <person name="Ohlen M."/>
            <person name="Cardew S."/>
            <person name="Jensie-Markopoulos S."/>
            <person name="Salva-Serra F."/>
            <person name="Jaen-Luchoro D."/>
            <person name="Karlsson R."/>
            <person name="Svensson-Stadler L."/>
            <person name="Chun J."/>
            <person name="Moore E."/>
        </authorList>
    </citation>
    <scope>NUCLEOTIDE SEQUENCE [LARGE SCALE GENOMIC DNA]</scope>
    <source>
        <strain evidence="5 6">CCUG 65687</strain>
    </source>
</reference>
<dbReference type="SUPFAM" id="SSF143975">
    <property type="entry name" value="IlvD/EDD N-terminal domain-like"/>
    <property type="match status" value="1"/>
</dbReference>
<feature type="domain" description="Dihydroxy-acid/6-phosphogluconate dehydratase C-terminal" evidence="4">
    <location>
        <begin position="37"/>
        <end position="240"/>
    </location>
</feature>
<gene>
    <name evidence="5" type="ORF">F7R13_04010</name>
</gene>
<dbReference type="Pfam" id="PF24877">
    <property type="entry name" value="ILV_EDD_C"/>
    <property type="match status" value="1"/>
</dbReference>
<protein>
    <submittedName>
        <fullName evidence="5">Dihydroxy-acid dehydratase</fullName>
        <ecNumber evidence="5">4.2.1.9</ecNumber>
    </submittedName>
</protein>
<organism evidence="5 6">
    <name type="scientific">Burkholderia territorii</name>
    <dbReference type="NCBI Taxonomy" id="1503055"/>
    <lineage>
        <taxon>Bacteria</taxon>
        <taxon>Pseudomonadati</taxon>
        <taxon>Pseudomonadota</taxon>
        <taxon>Betaproteobacteria</taxon>
        <taxon>Burkholderiales</taxon>
        <taxon>Burkholderiaceae</taxon>
        <taxon>Burkholderia</taxon>
        <taxon>Burkholderia cepacia complex</taxon>
    </lineage>
</organism>
<dbReference type="AlphaFoldDB" id="A0A6L3NLS0"/>
<dbReference type="EC" id="4.2.1.9" evidence="5"/>
<comment type="caution">
    <text evidence="5">The sequence shown here is derived from an EMBL/GenBank/DDBJ whole genome shotgun (WGS) entry which is preliminary data.</text>
</comment>
<evidence type="ECO:0000259" key="4">
    <source>
        <dbReference type="Pfam" id="PF24877"/>
    </source>
</evidence>
<evidence type="ECO:0000313" key="6">
    <source>
        <dbReference type="Proteomes" id="UP000473571"/>
    </source>
</evidence>